<dbReference type="Pfam" id="PF08281">
    <property type="entry name" value="Sigma70_r4_2"/>
    <property type="match status" value="1"/>
</dbReference>
<accession>A0A7M1RT05</accession>
<dbReference type="NCBIfam" id="TIGR02937">
    <property type="entry name" value="sigma70-ECF"/>
    <property type="match status" value="1"/>
</dbReference>
<dbReference type="EMBL" id="MT774406">
    <property type="protein sequence ID" value="QOR57458.1"/>
    <property type="molecule type" value="Genomic_DNA"/>
</dbReference>
<dbReference type="InterPro" id="IPR036388">
    <property type="entry name" value="WH-like_DNA-bd_sf"/>
</dbReference>
<dbReference type="GO" id="GO:0016987">
    <property type="term" value="F:sigma factor activity"/>
    <property type="evidence" value="ECO:0007669"/>
    <property type="project" value="UniProtKB-KW"/>
</dbReference>
<evidence type="ECO:0000256" key="2">
    <source>
        <dbReference type="ARBA" id="ARBA00023015"/>
    </source>
</evidence>
<organism evidence="7 8">
    <name type="scientific">uncultured phage cr124_1</name>
    <dbReference type="NCBI Taxonomy" id="2772090"/>
    <lineage>
        <taxon>Viruses</taxon>
        <taxon>Duplodnaviria</taxon>
        <taxon>Heunggongvirae</taxon>
        <taxon>Uroviricota</taxon>
        <taxon>Caudoviricetes</taxon>
        <taxon>Crassvirales</taxon>
        <taxon>Suoliviridae</taxon>
        <taxon>Oafivirinae</taxon>
        <taxon>Burzaovirus</taxon>
        <taxon>Burzaovirus faecalis</taxon>
    </lineage>
</organism>
<dbReference type="Proteomes" id="UP000593974">
    <property type="component" value="Segment"/>
</dbReference>
<keyword evidence="2" id="KW-0805">Transcription regulation</keyword>
<feature type="domain" description="RNA polymerase sigma factor 70 region 4 type 2" evidence="6">
    <location>
        <begin position="127"/>
        <end position="179"/>
    </location>
</feature>
<dbReference type="CDD" id="cd06171">
    <property type="entry name" value="Sigma70_r4"/>
    <property type="match status" value="1"/>
</dbReference>
<dbReference type="KEGG" id="vg:65131601"/>
<dbReference type="SUPFAM" id="SSF88946">
    <property type="entry name" value="Sigma2 domain of RNA polymerase sigma factors"/>
    <property type="match status" value="1"/>
</dbReference>
<sequence>MEYQRITQSEIETIKEAQKGNELAFNKLFNRYKEFVDNVLFCYVNDMDEAKDLTNVVFLKVHQKLSTFTDYSSFGGWLRIIANRTAIDYLRKVKEKSMELGEDSGRLPVELTNSSEEEDLVNLLEYESLLKEFEKLPKKTQKIFNLFYVEDLTVDEISKVLKIPTGTIKAALSRTRRKIKNNLKV</sequence>
<dbReference type="Pfam" id="PF04542">
    <property type="entry name" value="Sigma70_r2"/>
    <property type="match status" value="1"/>
</dbReference>
<dbReference type="InterPro" id="IPR007627">
    <property type="entry name" value="RNA_pol_sigma70_r2"/>
</dbReference>
<dbReference type="InterPro" id="IPR039425">
    <property type="entry name" value="RNA_pol_sigma-70-like"/>
</dbReference>
<dbReference type="InterPro" id="IPR014284">
    <property type="entry name" value="RNA_pol_sigma-70_dom"/>
</dbReference>
<proteinExistence type="inferred from homology"/>
<comment type="similarity">
    <text evidence="1">Belongs to the sigma-70 factor family. ECF subfamily.</text>
</comment>
<dbReference type="InterPro" id="IPR013325">
    <property type="entry name" value="RNA_pol_sigma_r2"/>
</dbReference>
<evidence type="ECO:0000313" key="7">
    <source>
        <dbReference type="EMBL" id="QOR57458.1"/>
    </source>
</evidence>
<name>A0A7M1RT05_9CAUD</name>
<dbReference type="PANTHER" id="PTHR43133:SF51">
    <property type="entry name" value="RNA POLYMERASE SIGMA FACTOR"/>
    <property type="match status" value="1"/>
</dbReference>
<dbReference type="InterPro" id="IPR013249">
    <property type="entry name" value="RNA_pol_sigma70_r4_t2"/>
</dbReference>
<feature type="domain" description="RNA polymerase sigma-70 region 2" evidence="5">
    <location>
        <begin position="28"/>
        <end position="93"/>
    </location>
</feature>
<dbReference type="InterPro" id="IPR013324">
    <property type="entry name" value="RNA_pol_sigma_r3/r4-like"/>
</dbReference>
<dbReference type="Gene3D" id="1.10.10.10">
    <property type="entry name" value="Winged helix-like DNA-binding domain superfamily/Winged helix DNA-binding domain"/>
    <property type="match status" value="1"/>
</dbReference>
<dbReference type="Gene3D" id="1.10.1740.10">
    <property type="match status" value="1"/>
</dbReference>
<evidence type="ECO:0000256" key="1">
    <source>
        <dbReference type="ARBA" id="ARBA00010641"/>
    </source>
</evidence>
<protein>
    <submittedName>
        <fullName evidence="7">RNA polymerase sigma-W factor</fullName>
    </submittedName>
</protein>
<evidence type="ECO:0000259" key="5">
    <source>
        <dbReference type="Pfam" id="PF04542"/>
    </source>
</evidence>
<dbReference type="GO" id="GO:0003677">
    <property type="term" value="F:DNA binding"/>
    <property type="evidence" value="ECO:0007669"/>
    <property type="project" value="InterPro"/>
</dbReference>
<dbReference type="PANTHER" id="PTHR43133">
    <property type="entry name" value="RNA POLYMERASE ECF-TYPE SIGMA FACTO"/>
    <property type="match status" value="1"/>
</dbReference>
<evidence type="ECO:0000313" key="8">
    <source>
        <dbReference type="Proteomes" id="UP000593974"/>
    </source>
</evidence>
<dbReference type="SUPFAM" id="SSF88659">
    <property type="entry name" value="Sigma3 and sigma4 domains of RNA polymerase sigma factors"/>
    <property type="match status" value="1"/>
</dbReference>
<reference evidence="7 8" key="1">
    <citation type="submission" date="2020-07" db="EMBL/GenBank/DDBJ databases">
        <title>Taxonomic proposal: Crassvirales, a new order of highly abundant and diverse bacterial viruses.</title>
        <authorList>
            <person name="Shkoporov A.N."/>
            <person name="Stockdale S.R."/>
            <person name="Guerin E."/>
            <person name="Ross R.P."/>
            <person name="Hill C."/>
        </authorList>
    </citation>
    <scope>NUCLEOTIDE SEQUENCE [LARGE SCALE GENOMIC DNA]</scope>
</reference>
<dbReference type="GO" id="GO:0006352">
    <property type="term" value="P:DNA-templated transcription initiation"/>
    <property type="evidence" value="ECO:0007669"/>
    <property type="project" value="InterPro"/>
</dbReference>
<keyword evidence="4" id="KW-0804">Transcription</keyword>
<dbReference type="RefSeq" id="YP_010113098.1">
    <property type="nucleotide sequence ID" value="NC_055899.1"/>
</dbReference>
<evidence type="ECO:0000256" key="4">
    <source>
        <dbReference type="ARBA" id="ARBA00023163"/>
    </source>
</evidence>
<evidence type="ECO:0000259" key="6">
    <source>
        <dbReference type="Pfam" id="PF08281"/>
    </source>
</evidence>
<dbReference type="GeneID" id="65131601"/>
<keyword evidence="8" id="KW-1185">Reference proteome</keyword>
<keyword evidence="3" id="KW-0731">Sigma factor</keyword>
<evidence type="ECO:0000256" key="3">
    <source>
        <dbReference type="ARBA" id="ARBA00023082"/>
    </source>
</evidence>